<name>A0AAJ3YWL7_9BACI</name>
<organism evidence="2 3">
    <name type="scientific">Bacillus glycinifermentans</name>
    <dbReference type="NCBI Taxonomy" id="1664069"/>
    <lineage>
        <taxon>Bacteria</taxon>
        <taxon>Bacillati</taxon>
        <taxon>Bacillota</taxon>
        <taxon>Bacilli</taxon>
        <taxon>Bacillales</taxon>
        <taxon>Bacillaceae</taxon>
        <taxon>Bacillus</taxon>
    </lineage>
</organism>
<evidence type="ECO:0000313" key="2">
    <source>
        <dbReference type="EMBL" id="QAT64690.1"/>
    </source>
</evidence>
<sequence>MDKAMEYIDKLAAKLGVAAEHVYGVLVKQQIVNGAIGVVGTIAALIFLGIVFTKLLKKGIEHNKVIDSFDTSPYTLVSIPVGVALGITAIVSFFVIPIGINQMINPEYYAIKEILDTIGGK</sequence>
<accession>A0AAJ3YWL7</accession>
<keyword evidence="1" id="KW-0812">Transmembrane</keyword>
<feature type="transmembrane region" description="Helical" evidence="1">
    <location>
        <begin position="31"/>
        <end position="53"/>
    </location>
</feature>
<feature type="transmembrane region" description="Helical" evidence="1">
    <location>
        <begin position="74"/>
        <end position="100"/>
    </location>
</feature>
<evidence type="ECO:0000256" key="1">
    <source>
        <dbReference type="SAM" id="Phobius"/>
    </source>
</evidence>
<evidence type="ECO:0000313" key="3">
    <source>
        <dbReference type="Proteomes" id="UP000288675"/>
    </source>
</evidence>
<dbReference type="GeneID" id="82852442"/>
<dbReference type="Proteomes" id="UP000288675">
    <property type="component" value="Chromosome"/>
</dbReference>
<keyword evidence="1" id="KW-1133">Transmembrane helix</keyword>
<proteinExistence type="predicted"/>
<dbReference type="EMBL" id="CP035232">
    <property type="protein sequence ID" value="QAT64690.1"/>
    <property type="molecule type" value="Genomic_DNA"/>
</dbReference>
<protein>
    <submittedName>
        <fullName evidence="2">Uncharacterized protein</fullName>
    </submittedName>
</protein>
<dbReference type="RefSeq" id="WP_128747997.1">
    <property type="nucleotide sequence ID" value="NZ_CP035232.1"/>
</dbReference>
<reference evidence="2 3" key="1">
    <citation type="submission" date="2019-01" db="EMBL/GenBank/DDBJ databases">
        <title>Genome sequence of Bacillus glycinifermentans SRCM103574.</title>
        <authorList>
            <person name="Kong H.-J."/>
            <person name="Jeong S.-Y."/>
            <person name="Jeong D.-Y."/>
        </authorList>
    </citation>
    <scope>NUCLEOTIDE SEQUENCE [LARGE SCALE GENOMIC DNA]</scope>
    <source>
        <strain evidence="2 3">SRCM103574</strain>
    </source>
</reference>
<keyword evidence="1" id="KW-0472">Membrane</keyword>
<gene>
    <name evidence="2" type="ORF">EQZ20_07085</name>
</gene>
<dbReference type="AlphaFoldDB" id="A0AAJ3YWL7"/>